<dbReference type="GO" id="GO:0015937">
    <property type="term" value="P:coenzyme A biosynthetic process"/>
    <property type="evidence" value="ECO:0007669"/>
    <property type="project" value="UniProtKB-UniRule"/>
</dbReference>
<evidence type="ECO:0000256" key="14">
    <source>
        <dbReference type="ARBA" id="ARBA00038036"/>
    </source>
</evidence>
<gene>
    <name evidence="16" type="primary">coaX</name>
    <name evidence="17" type="ORF">RM544_17585</name>
</gene>
<comment type="catalytic activity">
    <reaction evidence="1 16">
        <text>(R)-pantothenate + ATP = (R)-4'-phosphopantothenate + ADP + H(+)</text>
        <dbReference type="Rhea" id="RHEA:16373"/>
        <dbReference type="ChEBI" id="CHEBI:10986"/>
        <dbReference type="ChEBI" id="CHEBI:15378"/>
        <dbReference type="ChEBI" id="CHEBI:29032"/>
        <dbReference type="ChEBI" id="CHEBI:30616"/>
        <dbReference type="ChEBI" id="CHEBI:456216"/>
        <dbReference type="EC" id="2.7.1.33"/>
    </reaction>
</comment>
<organism evidence="17 18">
    <name type="scientific">Brumicola blandensis</name>
    <dbReference type="NCBI Taxonomy" id="3075611"/>
    <lineage>
        <taxon>Bacteria</taxon>
        <taxon>Pseudomonadati</taxon>
        <taxon>Pseudomonadota</taxon>
        <taxon>Gammaproteobacteria</taxon>
        <taxon>Alteromonadales</taxon>
        <taxon>Alteromonadaceae</taxon>
        <taxon>Brumicola</taxon>
    </lineage>
</organism>
<feature type="binding site" evidence="16">
    <location>
        <begin position="10"/>
        <end position="17"/>
    </location>
    <ligand>
        <name>ATP</name>
        <dbReference type="ChEBI" id="CHEBI:30616"/>
    </ligand>
</feature>
<keyword evidence="11 16" id="KW-0067">ATP-binding</keyword>
<evidence type="ECO:0000256" key="15">
    <source>
        <dbReference type="ARBA" id="ARBA00040883"/>
    </source>
</evidence>
<evidence type="ECO:0000256" key="2">
    <source>
        <dbReference type="ARBA" id="ARBA00001958"/>
    </source>
</evidence>
<dbReference type="PANTHER" id="PTHR34265:SF1">
    <property type="entry name" value="TYPE III PANTOTHENATE KINASE"/>
    <property type="match status" value="1"/>
</dbReference>
<sequence>MSGSYNLLIDIGNSCIKFRKYDKGSQLSSRAETASSPEELKQHIELAEKIYLSCVGRRSLVDDINKIATSNKVEVIEARTQAAQFGLSNAYSVTSNMGVDRWLAMLAANTKSKLKSFIVVDVGTAITVDAVADGQHLGGWIAPGFRLLRDSLFKNTQNVFGKDEEISEIDFQKDTPECVEAGCKAQIVGLLHTAIFTLSKKNQDFDIFITGGNRNILKQEDFAYPLFFHENLVLDGLTLFVD</sequence>
<dbReference type="Proteomes" id="UP001249020">
    <property type="component" value="Unassembled WGS sequence"/>
</dbReference>
<evidence type="ECO:0000256" key="6">
    <source>
        <dbReference type="ARBA" id="ARBA00012102"/>
    </source>
</evidence>
<dbReference type="GO" id="GO:0005524">
    <property type="term" value="F:ATP binding"/>
    <property type="evidence" value="ECO:0007669"/>
    <property type="project" value="UniProtKB-UniRule"/>
</dbReference>
<evidence type="ECO:0000256" key="7">
    <source>
        <dbReference type="ARBA" id="ARBA00022490"/>
    </source>
</evidence>
<feature type="binding site" evidence="16">
    <location>
        <begin position="98"/>
        <end position="101"/>
    </location>
    <ligand>
        <name>substrate</name>
    </ligand>
</feature>
<evidence type="ECO:0000256" key="11">
    <source>
        <dbReference type="ARBA" id="ARBA00022840"/>
    </source>
</evidence>
<evidence type="ECO:0000313" key="17">
    <source>
        <dbReference type="EMBL" id="MDT0584362.1"/>
    </source>
</evidence>
<evidence type="ECO:0000256" key="16">
    <source>
        <dbReference type="HAMAP-Rule" id="MF_01274"/>
    </source>
</evidence>
<keyword evidence="16" id="KW-0479">Metal-binding</keyword>
<protein>
    <recommendedName>
        <fullName evidence="15 16">Type III pantothenate kinase</fullName>
        <ecNumber evidence="6 16">2.7.1.33</ecNumber>
    </recommendedName>
    <alternativeName>
        <fullName evidence="16">PanK-III</fullName>
    </alternativeName>
    <alternativeName>
        <fullName evidence="16">Pantothenic acid kinase</fullName>
    </alternativeName>
</protein>
<feature type="binding site" evidence="16">
    <location>
        <position position="91"/>
    </location>
    <ligand>
        <name>substrate</name>
    </ligand>
</feature>
<comment type="function">
    <text evidence="16">Catalyzes the phosphorylation of pantothenate (Pan), the first step in CoA biosynthesis.</text>
</comment>
<name>A0AAW8R7C7_9ALTE</name>
<dbReference type="Gene3D" id="3.30.420.40">
    <property type="match status" value="2"/>
</dbReference>
<comment type="pathway">
    <text evidence="4 16">Cofactor biosynthesis; coenzyme A biosynthesis; CoA from (R)-pantothenate: step 1/5.</text>
</comment>
<dbReference type="GO" id="GO:0046872">
    <property type="term" value="F:metal ion binding"/>
    <property type="evidence" value="ECO:0007669"/>
    <property type="project" value="UniProtKB-KW"/>
</dbReference>
<dbReference type="RefSeq" id="WP_311363133.1">
    <property type="nucleotide sequence ID" value="NZ_JAVRIE010000013.1"/>
</dbReference>
<dbReference type="InterPro" id="IPR004619">
    <property type="entry name" value="Type_III_PanK"/>
</dbReference>
<evidence type="ECO:0000256" key="10">
    <source>
        <dbReference type="ARBA" id="ARBA00022777"/>
    </source>
</evidence>
<evidence type="ECO:0000256" key="3">
    <source>
        <dbReference type="ARBA" id="ARBA00004496"/>
    </source>
</evidence>
<dbReference type="SUPFAM" id="SSF53067">
    <property type="entry name" value="Actin-like ATPase domain"/>
    <property type="match status" value="2"/>
</dbReference>
<comment type="caution">
    <text evidence="17">The sequence shown here is derived from an EMBL/GenBank/DDBJ whole genome shotgun (WGS) entry which is preliminary data.</text>
</comment>
<comment type="cofactor">
    <cofactor evidence="16">
        <name>NH4(+)</name>
        <dbReference type="ChEBI" id="CHEBI:28938"/>
    </cofactor>
    <cofactor evidence="16">
        <name>K(+)</name>
        <dbReference type="ChEBI" id="CHEBI:29103"/>
    </cofactor>
    <text evidence="16">A monovalent cation. Ammonium or potassium.</text>
</comment>
<comment type="cofactor">
    <cofactor evidence="2">
        <name>K(+)</name>
        <dbReference type="ChEBI" id="CHEBI:29103"/>
    </cofactor>
</comment>
<keyword evidence="18" id="KW-1185">Reference proteome</keyword>
<accession>A0AAW8R7C7</accession>
<dbReference type="NCBIfam" id="TIGR00671">
    <property type="entry name" value="baf"/>
    <property type="match status" value="1"/>
</dbReference>
<evidence type="ECO:0000313" key="18">
    <source>
        <dbReference type="Proteomes" id="UP001249020"/>
    </source>
</evidence>
<keyword evidence="12 16" id="KW-0630">Potassium</keyword>
<evidence type="ECO:0000256" key="8">
    <source>
        <dbReference type="ARBA" id="ARBA00022679"/>
    </source>
</evidence>
<reference evidence="17 18" key="1">
    <citation type="submission" date="2023-09" db="EMBL/GenBank/DDBJ databases">
        <authorList>
            <person name="Rey-Velasco X."/>
        </authorList>
    </citation>
    <scope>NUCLEOTIDE SEQUENCE [LARGE SCALE GENOMIC DNA]</scope>
    <source>
        <strain evidence="17 18">W409</strain>
    </source>
</reference>
<evidence type="ECO:0000256" key="4">
    <source>
        <dbReference type="ARBA" id="ARBA00005225"/>
    </source>
</evidence>
<keyword evidence="10 16" id="KW-0418">Kinase</keyword>
<dbReference type="InterPro" id="IPR043129">
    <property type="entry name" value="ATPase_NBD"/>
</dbReference>
<dbReference type="EC" id="2.7.1.33" evidence="6 16"/>
<proteinExistence type="inferred from homology"/>
<dbReference type="GO" id="GO:0005737">
    <property type="term" value="C:cytoplasm"/>
    <property type="evidence" value="ECO:0007669"/>
    <property type="project" value="UniProtKB-SubCell"/>
</dbReference>
<evidence type="ECO:0000256" key="13">
    <source>
        <dbReference type="ARBA" id="ARBA00022993"/>
    </source>
</evidence>
<evidence type="ECO:0000256" key="5">
    <source>
        <dbReference type="ARBA" id="ARBA00011738"/>
    </source>
</evidence>
<feature type="binding site" evidence="16">
    <location>
        <position position="121"/>
    </location>
    <ligand>
        <name>K(+)</name>
        <dbReference type="ChEBI" id="CHEBI:29103"/>
    </ligand>
</feature>
<dbReference type="AlphaFoldDB" id="A0AAW8R7C7"/>
<comment type="subunit">
    <text evidence="5 16">Homodimer.</text>
</comment>
<evidence type="ECO:0000256" key="9">
    <source>
        <dbReference type="ARBA" id="ARBA00022741"/>
    </source>
</evidence>
<keyword evidence="9 16" id="KW-0547">Nucleotide-binding</keyword>
<evidence type="ECO:0000256" key="1">
    <source>
        <dbReference type="ARBA" id="ARBA00001206"/>
    </source>
</evidence>
<dbReference type="Pfam" id="PF03309">
    <property type="entry name" value="Pan_kinase"/>
    <property type="match status" value="1"/>
</dbReference>
<evidence type="ECO:0000256" key="12">
    <source>
        <dbReference type="ARBA" id="ARBA00022958"/>
    </source>
</evidence>
<keyword evidence="8 16" id="KW-0808">Transferase</keyword>
<keyword evidence="13 16" id="KW-0173">Coenzyme A biosynthesis</keyword>
<feature type="binding site" evidence="16">
    <location>
        <position position="175"/>
    </location>
    <ligand>
        <name>substrate</name>
    </ligand>
</feature>
<keyword evidence="7 16" id="KW-0963">Cytoplasm</keyword>
<comment type="subcellular location">
    <subcellularLocation>
        <location evidence="3 16">Cytoplasm</location>
    </subcellularLocation>
</comment>
<dbReference type="GO" id="GO:0004594">
    <property type="term" value="F:pantothenate kinase activity"/>
    <property type="evidence" value="ECO:0007669"/>
    <property type="project" value="UniProtKB-UniRule"/>
</dbReference>
<feature type="active site" description="Proton acceptor" evidence="16">
    <location>
        <position position="100"/>
    </location>
</feature>
<feature type="binding site" evidence="16">
    <location>
        <position position="124"/>
    </location>
    <ligand>
        <name>ATP</name>
        <dbReference type="ChEBI" id="CHEBI:30616"/>
    </ligand>
</feature>
<dbReference type="EMBL" id="JAVRIE010000013">
    <property type="protein sequence ID" value="MDT0584362.1"/>
    <property type="molecule type" value="Genomic_DNA"/>
</dbReference>
<dbReference type="HAMAP" id="MF_01274">
    <property type="entry name" value="Pantothen_kinase_3"/>
    <property type="match status" value="1"/>
</dbReference>
<comment type="similarity">
    <text evidence="14 16">Belongs to the type III pantothenate kinase family.</text>
</comment>
<dbReference type="PANTHER" id="PTHR34265">
    <property type="entry name" value="TYPE III PANTOTHENATE KINASE"/>
    <property type="match status" value="1"/>
</dbReference>
<dbReference type="CDD" id="cd24015">
    <property type="entry name" value="ASKHA_NBD_PanK-III"/>
    <property type="match status" value="1"/>
</dbReference>